<dbReference type="PRINTS" id="PR00421">
    <property type="entry name" value="THIOREDOXIN"/>
</dbReference>
<dbReference type="AlphaFoldDB" id="A0A9X0QBS1"/>
<dbReference type="EC" id="1.8.1.8" evidence="2"/>
<gene>
    <name evidence="2" type="ORF">HDF14_000939</name>
</gene>
<comment type="caution">
    <text evidence="2">The sequence shown here is derived from an EMBL/GenBank/DDBJ whole genome shotgun (WGS) entry which is preliminary data.</text>
</comment>
<feature type="domain" description="Thioredoxin" evidence="1">
    <location>
        <begin position="30"/>
        <end position="146"/>
    </location>
</feature>
<name>A0A9X0QBS1_9BACT</name>
<dbReference type="PANTHER" id="PTHR45663">
    <property type="entry name" value="GEO12009P1"/>
    <property type="match status" value="1"/>
</dbReference>
<dbReference type="Pfam" id="PF00085">
    <property type="entry name" value="Thioredoxin"/>
    <property type="match status" value="1"/>
</dbReference>
<dbReference type="EMBL" id="JACHEB010000002">
    <property type="protein sequence ID" value="MBB5327334.1"/>
    <property type="molecule type" value="Genomic_DNA"/>
</dbReference>
<dbReference type="Pfam" id="PF21352">
    <property type="entry name" value="Zn_ribbon_Thio2"/>
    <property type="match status" value="1"/>
</dbReference>
<proteinExistence type="predicted"/>
<dbReference type="GO" id="GO:0047134">
    <property type="term" value="F:protein-disulfide reductase [NAD(P)H] activity"/>
    <property type="evidence" value="ECO:0007669"/>
    <property type="project" value="UniProtKB-EC"/>
</dbReference>
<dbReference type="Gene3D" id="2.30.30.380">
    <property type="entry name" value="Zn-finger domain of Sec23/24"/>
    <property type="match status" value="1"/>
</dbReference>
<dbReference type="InterPro" id="IPR013766">
    <property type="entry name" value="Thioredoxin_domain"/>
</dbReference>
<dbReference type="Proteomes" id="UP000535182">
    <property type="component" value="Unassembled WGS sequence"/>
</dbReference>
<evidence type="ECO:0000313" key="2">
    <source>
        <dbReference type="EMBL" id="MBB5327334.1"/>
    </source>
</evidence>
<evidence type="ECO:0000259" key="1">
    <source>
        <dbReference type="PROSITE" id="PS51352"/>
    </source>
</evidence>
<sequence length="150" mass="16086">MKMPAIRTCKQCGQKNRVAANHLSDTGRCGACKTPLPPVDEPLQVDAALFDEIVNTSRVPVLVDFWAEWCGPCHAAAPEVARAAKDMAGQALVLKVDTDKHQQLAARFNVRGIPNFAIFSAGKLVKQQAGVVGHDVMEGWLRSAAPAPTT</sequence>
<dbReference type="RefSeq" id="WP_260698029.1">
    <property type="nucleotide sequence ID" value="NZ_JACHEB010000002.1"/>
</dbReference>
<keyword evidence="3" id="KW-1185">Reference proteome</keyword>
<dbReference type="InterPro" id="IPR049299">
    <property type="entry name" value="Thio2_N"/>
</dbReference>
<dbReference type="CDD" id="cd02947">
    <property type="entry name" value="TRX_family"/>
    <property type="match status" value="1"/>
</dbReference>
<dbReference type="PANTHER" id="PTHR45663:SF11">
    <property type="entry name" value="GEO12009P1"/>
    <property type="match status" value="1"/>
</dbReference>
<evidence type="ECO:0000313" key="3">
    <source>
        <dbReference type="Proteomes" id="UP000535182"/>
    </source>
</evidence>
<dbReference type="InterPro" id="IPR036249">
    <property type="entry name" value="Thioredoxin-like_sf"/>
</dbReference>
<keyword evidence="2" id="KW-0560">Oxidoreductase</keyword>
<organism evidence="2 3">
    <name type="scientific">Tunturiibacter gelidiferens</name>
    <dbReference type="NCBI Taxonomy" id="3069689"/>
    <lineage>
        <taxon>Bacteria</taxon>
        <taxon>Pseudomonadati</taxon>
        <taxon>Acidobacteriota</taxon>
        <taxon>Terriglobia</taxon>
        <taxon>Terriglobales</taxon>
        <taxon>Acidobacteriaceae</taxon>
        <taxon>Tunturiibacter</taxon>
    </lineage>
</organism>
<dbReference type="GO" id="GO:0005737">
    <property type="term" value="C:cytoplasm"/>
    <property type="evidence" value="ECO:0007669"/>
    <property type="project" value="TreeGrafter"/>
</dbReference>
<dbReference type="SUPFAM" id="SSF52833">
    <property type="entry name" value="Thioredoxin-like"/>
    <property type="match status" value="1"/>
</dbReference>
<dbReference type="Gene3D" id="3.40.30.10">
    <property type="entry name" value="Glutaredoxin"/>
    <property type="match status" value="1"/>
</dbReference>
<dbReference type="PROSITE" id="PS51352">
    <property type="entry name" value="THIOREDOXIN_2"/>
    <property type="match status" value="1"/>
</dbReference>
<accession>A0A9X0QBS1</accession>
<reference evidence="2 3" key="1">
    <citation type="submission" date="2020-08" db="EMBL/GenBank/DDBJ databases">
        <title>Genomic Encyclopedia of Type Strains, Phase IV (KMG-V): Genome sequencing to study the core and pangenomes of soil and plant-associated prokaryotes.</title>
        <authorList>
            <person name="Whitman W."/>
        </authorList>
    </citation>
    <scope>NUCLEOTIDE SEQUENCE [LARGE SCALE GENOMIC DNA]</scope>
    <source>
        <strain evidence="2 3">X5P2</strain>
    </source>
</reference>
<protein>
    <submittedName>
        <fullName evidence="2">Thioredoxin 2</fullName>
        <ecNumber evidence="2">1.8.1.8</ecNumber>
    </submittedName>
</protein>